<feature type="region of interest" description="Disordered" evidence="1">
    <location>
        <begin position="45"/>
        <end position="83"/>
    </location>
</feature>
<dbReference type="AlphaFoldDB" id="A0A0D2NE39"/>
<dbReference type="Proteomes" id="UP000054498">
    <property type="component" value="Unassembled WGS sequence"/>
</dbReference>
<dbReference type="Pfam" id="PF00226">
    <property type="entry name" value="DnaJ"/>
    <property type="match status" value="1"/>
</dbReference>
<dbReference type="SMART" id="SM00271">
    <property type="entry name" value="DnaJ"/>
    <property type="match status" value="1"/>
</dbReference>
<evidence type="ECO:0000313" key="3">
    <source>
        <dbReference type="EMBL" id="KIZ03516.1"/>
    </source>
</evidence>
<dbReference type="PANTHER" id="PTHR24074">
    <property type="entry name" value="CO-CHAPERONE PROTEIN DJLA"/>
    <property type="match status" value="1"/>
</dbReference>
<evidence type="ECO:0000256" key="1">
    <source>
        <dbReference type="SAM" id="MobiDB-lite"/>
    </source>
</evidence>
<dbReference type="SUPFAM" id="SSF46565">
    <property type="entry name" value="Chaperone J-domain"/>
    <property type="match status" value="1"/>
</dbReference>
<evidence type="ECO:0000259" key="2">
    <source>
        <dbReference type="PROSITE" id="PS50076"/>
    </source>
</evidence>
<dbReference type="Gene3D" id="1.10.287.110">
    <property type="entry name" value="DnaJ domain"/>
    <property type="match status" value="1"/>
</dbReference>
<dbReference type="CDD" id="cd06257">
    <property type="entry name" value="DnaJ"/>
    <property type="match status" value="1"/>
</dbReference>
<dbReference type="OrthoDB" id="445556at2759"/>
<dbReference type="KEGG" id="mng:MNEG_4446"/>
<dbReference type="InterPro" id="IPR001623">
    <property type="entry name" value="DnaJ_domain"/>
</dbReference>
<organism evidence="3 4">
    <name type="scientific">Monoraphidium neglectum</name>
    <dbReference type="NCBI Taxonomy" id="145388"/>
    <lineage>
        <taxon>Eukaryota</taxon>
        <taxon>Viridiplantae</taxon>
        <taxon>Chlorophyta</taxon>
        <taxon>core chlorophytes</taxon>
        <taxon>Chlorophyceae</taxon>
        <taxon>CS clade</taxon>
        <taxon>Sphaeropleales</taxon>
        <taxon>Selenastraceae</taxon>
        <taxon>Monoraphidium</taxon>
    </lineage>
</organism>
<proteinExistence type="predicted"/>
<accession>A0A0D2NE39</accession>
<dbReference type="EMBL" id="KK100836">
    <property type="protein sequence ID" value="KIZ03516.1"/>
    <property type="molecule type" value="Genomic_DNA"/>
</dbReference>
<reference evidence="3 4" key="1">
    <citation type="journal article" date="2013" name="BMC Genomics">
        <title>Reconstruction of the lipid metabolism for the microalga Monoraphidium neglectum from its genome sequence reveals characteristics suitable for biofuel production.</title>
        <authorList>
            <person name="Bogen C."/>
            <person name="Al-Dilaimi A."/>
            <person name="Albersmeier A."/>
            <person name="Wichmann J."/>
            <person name="Grundmann M."/>
            <person name="Rupp O."/>
            <person name="Lauersen K.J."/>
            <person name="Blifernez-Klassen O."/>
            <person name="Kalinowski J."/>
            <person name="Goesmann A."/>
            <person name="Mussgnug J.H."/>
            <person name="Kruse O."/>
        </authorList>
    </citation>
    <scope>NUCLEOTIDE SEQUENCE [LARGE SCALE GENOMIC DNA]</scope>
    <source>
        <strain evidence="3 4">SAG 48.87</strain>
    </source>
</reference>
<sequence length="138" mass="14312">MAAAPPQVQEADLMPLAEALKLLGLQEGASQEQIRAAYKARLLRLHPDKQQAARAKRSATAPSQNTPTGDSATGGGSGSGEAAAAAAFHRLQAAYRALTAPPPEQRFDALVANGRAFSREVLDEALRQGLGPADVAAM</sequence>
<protein>
    <recommendedName>
        <fullName evidence="2">J domain-containing protein</fullName>
    </recommendedName>
</protein>
<dbReference type="RefSeq" id="XP_013902535.1">
    <property type="nucleotide sequence ID" value="XM_014047081.1"/>
</dbReference>
<feature type="domain" description="J" evidence="2">
    <location>
        <begin position="18"/>
        <end position="111"/>
    </location>
</feature>
<gene>
    <name evidence="3" type="ORF">MNEG_4446</name>
</gene>
<dbReference type="InterPro" id="IPR036869">
    <property type="entry name" value="J_dom_sf"/>
</dbReference>
<evidence type="ECO:0000313" key="4">
    <source>
        <dbReference type="Proteomes" id="UP000054498"/>
    </source>
</evidence>
<dbReference type="PRINTS" id="PR00625">
    <property type="entry name" value="JDOMAIN"/>
</dbReference>
<name>A0A0D2NE39_9CHLO</name>
<dbReference type="GeneID" id="25737323"/>
<dbReference type="InterPro" id="IPR050817">
    <property type="entry name" value="DjlA_DnaK_co-chaperone"/>
</dbReference>
<dbReference type="PROSITE" id="PS50076">
    <property type="entry name" value="DNAJ_2"/>
    <property type="match status" value="1"/>
</dbReference>
<keyword evidence="4" id="KW-1185">Reference proteome</keyword>